<name>L0AY57_THEEQ</name>
<feature type="transmembrane region" description="Helical" evidence="1">
    <location>
        <begin position="69"/>
        <end position="91"/>
    </location>
</feature>
<dbReference type="EMBL" id="CP001669">
    <property type="protein sequence ID" value="AFZ79931.1"/>
    <property type="molecule type" value="Genomic_DNA"/>
</dbReference>
<keyword evidence="3" id="KW-1185">Reference proteome</keyword>
<keyword evidence="1" id="KW-0812">Transmembrane</keyword>
<sequence>MTGVPFDVLAPFDHEHFDAVNGTDEIYTFVTVTAKSGFHVSKVTHGVHVLWEEGGEPLKSLTLHKLGDLPVALLLDLSGIVLYFLFVDLAWKKVSREEYENKIHIH</sequence>
<evidence type="ECO:0000256" key="1">
    <source>
        <dbReference type="SAM" id="Phobius"/>
    </source>
</evidence>
<dbReference type="VEuPathDB" id="PiroplasmaDB:BEWA_027800"/>
<keyword evidence="1" id="KW-1133">Transmembrane helix</keyword>
<proteinExistence type="predicted"/>
<dbReference type="Proteomes" id="UP000031512">
    <property type="component" value="Chromosome 1"/>
</dbReference>
<protein>
    <recommendedName>
        <fullName evidence="4">Signal peptide-containing protein</fullName>
    </recommendedName>
</protein>
<evidence type="ECO:0008006" key="4">
    <source>
        <dbReference type="Google" id="ProtNLM"/>
    </source>
</evidence>
<reference evidence="2 3" key="1">
    <citation type="journal article" date="2012" name="BMC Genomics">
        <title>Comparative genomic analysis and phylogenetic position of Theileria equi.</title>
        <authorList>
            <person name="Kappmeyer L.S."/>
            <person name="Thiagarajan M."/>
            <person name="Herndon D.R."/>
            <person name="Ramsay J.D."/>
            <person name="Caler E."/>
            <person name="Djikeng A."/>
            <person name="Gillespie J.J."/>
            <person name="Lau A.O."/>
            <person name="Roalson E.H."/>
            <person name="Silva J.C."/>
            <person name="Silva M.G."/>
            <person name="Suarez C.E."/>
            <person name="Ueti M.W."/>
            <person name="Nene V.M."/>
            <person name="Mealey R.H."/>
            <person name="Knowles D.P."/>
            <person name="Brayton K.A."/>
        </authorList>
    </citation>
    <scope>NUCLEOTIDE SEQUENCE [LARGE SCALE GENOMIC DNA]</scope>
    <source>
        <strain evidence="2 3">WA</strain>
    </source>
</reference>
<evidence type="ECO:0000313" key="3">
    <source>
        <dbReference type="Proteomes" id="UP000031512"/>
    </source>
</evidence>
<dbReference type="RefSeq" id="XP_004829597.1">
    <property type="nucleotide sequence ID" value="XM_004829540.1"/>
</dbReference>
<dbReference type="KEGG" id="beq:BEWA_027800"/>
<dbReference type="AlphaFoldDB" id="L0AY57"/>
<dbReference type="GeneID" id="15807302"/>
<accession>L0AY57</accession>
<organism evidence="2 3">
    <name type="scientific">Theileria equi strain WA</name>
    <dbReference type="NCBI Taxonomy" id="1537102"/>
    <lineage>
        <taxon>Eukaryota</taxon>
        <taxon>Sar</taxon>
        <taxon>Alveolata</taxon>
        <taxon>Apicomplexa</taxon>
        <taxon>Aconoidasida</taxon>
        <taxon>Piroplasmida</taxon>
        <taxon>Theileriidae</taxon>
        <taxon>Theileria</taxon>
    </lineage>
</organism>
<evidence type="ECO:0000313" key="2">
    <source>
        <dbReference type="EMBL" id="AFZ79931.1"/>
    </source>
</evidence>
<keyword evidence="1" id="KW-0472">Membrane</keyword>
<gene>
    <name evidence="2" type="ORF">BEWA_027800</name>
</gene>